<evidence type="ECO:0000256" key="4">
    <source>
        <dbReference type="ARBA" id="ARBA00022771"/>
    </source>
</evidence>
<proteinExistence type="predicted"/>
<evidence type="ECO:0000313" key="10">
    <source>
        <dbReference type="Proteomes" id="UP000695000"/>
    </source>
</evidence>
<evidence type="ECO:0000259" key="9">
    <source>
        <dbReference type="PROSITE" id="PS50157"/>
    </source>
</evidence>
<feature type="domain" description="C2H2-type" evidence="9">
    <location>
        <begin position="319"/>
        <end position="346"/>
    </location>
</feature>
<keyword evidence="4 8" id="KW-0863">Zinc-finger</keyword>
<dbReference type="PANTHER" id="PTHR24390:SF159">
    <property type="entry name" value="GROWTH FACTOR INDEPENDENT 1 TRANSCRIPTIONAL REPRESSOR"/>
    <property type="match status" value="1"/>
</dbReference>
<dbReference type="Pfam" id="PF00096">
    <property type="entry name" value="zf-C2H2"/>
    <property type="match status" value="6"/>
</dbReference>
<protein>
    <submittedName>
        <fullName evidence="11">Zinc finger protein 62 homolog</fullName>
    </submittedName>
</protein>
<keyword evidence="10" id="KW-1185">Reference proteome</keyword>
<dbReference type="PANTHER" id="PTHR24390">
    <property type="entry name" value="ZINC FINGER PROTEIN"/>
    <property type="match status" value="1"/>
</dbReference>
<evidence type="ECO:0000256" key="8">
    <source>
        <dbReference type="PROSITE-ProRule" id="PRU00042"/>
    </source>
</evidence>
<evidence type="ECO:0000256" key="2">
    <source>
        <dbReference type="ARBA" id="ARBA00022723"/>
    </source>
</evidence>
<feature type="domain" description="C2H2-type" evidence="9">
    <location>
        <begin position="187"/>
        <end position="214"/>
    </location>
</feature>
<feature type="domain" description="C2H2-type" evidence="9">
    <location>
        <begin position="42"/>
        <end position="69"/>
    </location>
</feature>
<dbReference type="Proteomes" id="UP000695000">
    <property type="component" value="Unplaced"/>
</dbReference>
<evidence type="ECO:0000256" key="7">
    <source>
        <dbReference type="ARBA" id="ARBA00023242"/>
    </source>
</evidence>
<keyword evidence="7" id="KW-0539">Nucleus</keyword>
<dbReference type="PROSITE" id="PS50157">
    <property type="entry name" value="ZINC_FINGER_C2H2_2"/>
    <property type="match status" value="15"/>
</dbReference>
<evidence type="ECO:0000313" key="11">
    <source>
        <dbReference type="RefSeq" id="XP_017786295.1"/>
    </source>
</evidence>
<name>A0ABM1NHJ5_NICVS</name>
<organism evidence="10 11">
    <name type="scientific">Nicrophorus vespilloides</name>
    <name type="common">Boreal carrion beetle</name>
    <dbReference type="NCBI Taxonomy" id="110193"/>
    <lineage>
        <taxon>Eukaryota</taxon>
        <taxon>Metazoa</taxon>
        <taxon>Ecdysozoa</taxon>
        <taxon>Arthropoda</taxon>
        <taxon>Hexapoda</taxon>
        <taxon>Insecta</taxon>
        <taxon>Pterygota</taxon>
        <taxon>Neoptera</taxon>
        <taxon>Endopterygota</taxon>
        <taxon>Coleoptera</taxon>
        <taxon>Polyphaga</taxon>
        <taxon>Staphyliniformia</taxon>
        <taxon>Silphidae</taxon>
        <taxon>Nicrophorinae</taxon>
        <taxon>Nicrophorus</taxon>
    </lineage>
</organism>
<feature type="domain" description="C2H2-type" evidence="9">
    <location>
        <begin position="127"/>
        <end position="155"/>
    </location>
</feature>
<dbReference type="GeneID" id="108569300"/>
<evidence type="ECO:0000256" key="1">
    <source>
        <dbReference type="ARBA" id="ARBA00004123"/>
    </source>
</evidence>
<feature type="domain" description="C2H2-type" evidence="9">
    <location>
        <begin position="494"/>
        <end position="518"/>
    </location>
</feature>
<keyword evidence="6" id="KW-0238">DNA-binding</keyword>
<feature type="domain" description="C2H2-type" evidence="9">
    <location>
        <begin position="159"/>
        <end position="187"/>
    </location>
</feature>
<comment type="subcellular location">
    <subcellularLocation>
        <location evidence="1">Nucleus</location>
    </subcellularLocation>
</comment>
<keyword evidence="2" id="KW-0479">Metal-binding</keyword>
<dbReference type="RefSeq" id="XP_017786295.1">
    <property type="nucleotide sequence ID" value="XM_017930806.1"/>
</dbReference>
<dbReference type="SUPFAM" id="SSF57667">
    <property type="entry name" value="beta-beta-alpha zinc fingers"/>
    <property type="match status" value="9"/>
</dbReference>
<feature type="domain" description="C2H2-type" evidence="9">
    <location>
        <begin position="378"/>
        <end position="405"/>
    </location>
</feature>
<dbReference type="InterPro" id="IPR036236">
    <property type="entry name" value="Znf_C2H2_sf"/>
</dbReference>
<gene>
    <name evidence="11" type="primary">LOC108569300</name>
</gene>
<feature type="domain" description="C2H2-type" evidence="9">
    <location>
        <begin position="243"/>
        <end position="270"/>
    </location>
</feature>
<reference evidence="11" key="1">
    <citation type="submission" date="2025-08" db="UniProtKB">
        <authorList>
            <consortium name="RefSeq"/>
        </authorList>
    </citation>
    <scope>IDENTIFICATION</scope>
    <source>
        <tissue evidence="11">Whole Larva</tissue>
    </source>
</reference>
<feature type="domain" description="C2H2-type" evidence="9">
    <location>
        <begin position="215"/>
        <end position="242"/>
    </location>
</feature>
<accession>A0ABM1NHJ5</accession>
<sequence>MVSIKEDRLVDGGGRPTCDICNKGCKNQRTLREHMKIHNNTYNCEQCDRMFKKVLDYILHMTSHSADGKFQCVNCDYATGEMMDITKHLLARHEKTWKYTCGICKKGFNIFSWFKEHQNFHTGQKPFACSYCEKTFMYSRHLAAHKHIVHKDRTDGDVHECLLCKKQYQHRNSLKLHMNNTHAGNVSVCEVCGKQLSSKEKLKFHMRIHTGYKPFKCSYCEKAFVKKPLLIEHERIHTGVKPYRCTYCEKCFSQRTSLVIHMRNHTGEKPYKCLICAKGFVSRAIMNLHLKSYCSEYVCRNAIDKEEQIIIVSNAELRYACSDCDQNFEGIVDFSLHVQNHLADSSKSFACPFCEFTTIFKRSFRNHVRLHAEEEFRYECEICSKKFINKLPYEEHMILHQGLDIYQCDCCPKRFVLERYLAIHKKLNHEQEKDAECEMCGRAFKFSNSLVRHMRSIHKIGTDTTKECPVCYKILSNPYNLKMHMRVHTGETPFICDVCGKGFTKNYKLKQHLNVHQK</sequence>
<keyword evidence="3" id="KW-0677">Repeat</keyword>
<feature type="domain" description="C2H2-type" evidence="9">
    <location>
        <begin position="16"/>
        <end position="43"/>
    </location>
</feature>
<feature type="domain" description="C2H2-type" evidence="9">
    <location>
        <begin position="99"/>
        <end position="126"/>
    </location>
</feature>
<feature type="domain" description="C2H2-type" evidence="9">
    <location>
        <begin position="435"/>
        <end position="458"/>
    </location>
</feature>
<evidence type="ECO:0000256" key="6">
    <source>
        <dbReference type="ARBA" id="ARBA00023125"/>
    </source>
</evidence>
<dbReference type="Gene3D" id="3.30.160.60">
    <property type="entry name" value="Classic Zinc Finger"/>
    <property type="match status" value="12"/>
</dbReference>
<dbReference type="InterPro" id="IPR013087">
    <property type="entry name" value="Znf_C2H2_type"/>
</dbReference>
<feature type="domain" description="C2H2-type" evidence="9">
    <location>
        <begin position="406"/>
        <end position="434"/>
    </location>
</feature>
<keyword evidence="5" id="KW-0862">Zinc</keyword>
<dbReference type="PROSITE" id="PS00028">
    <property type="entry name" value="ZINC_FINGER_C2H2_1"/>
    <property type="match status" value="14"/>
</dbReference>
<feature type="domain" description="C2H2-type" evidence="9">
    <location>
        <begin position="271"/>
        <end position="298"/>
    </location>
</feature>
<dbReference type="SMART" id="SM00355">
    <property type="entry name" value="ZnF_C2H2"/>
    <property type="match status" value="17"/>
</dbReference>
<feature type="domain" description="C2H2-type" evidence="9">
    <location>
        <begin position="466"/>
        <end position="493"/>
    </location>
</feature>
<evidence type="ECO:0000256" key="3">
    <source>
        <dbReference type="ARBA" id="ARBA00022737"/>
    </source>
</evidence>
<evidence type="ECO:0000256" key="5">
    <source>
        <dbReference type="ARBA" id="ARBA00022833"/>
    </source>
</evidence>